<organism evidence="1 2">
    <name type="scientific">Vitis vinifera</name>
    <name type="common">Grape</name>
    <dbReference type="NCBI Taxonomy" id="29760"/>
    <lineage>
        <taxon>Eukaryota</taxon>
        <taxon>Viridiplantae</taxon>
        <taxon>Streptophyta</taxon>
        <taxon>Embryophyta</taxon>
        <taxon>Tracheophyta</taxon>
        <taxon>Spermatophyta</taxon>
        <taxon>Magnoliopsida</taxon>
        <taxon>eudicotyledons</taxon>
        <taxon>Gunneridae</taxon>
        <taxon>Pentapetalae</taxon>
        <taxon>rosids</taxon>
        <taxon>Vitales</taxon>
        <taxon>Vitaceae</taxon>
        <taxon>Viteae</taxon>
        <taxon>Vitis</taxon>
    </lineage>
</organism>
<dbReference type="Proteomes" id="UP000288805">
    <property type="component" value="Unassembled WGS sequence"/>
</dbReference>
<accession>A0A438CLK5</accession>
<proteinExistence type="predicted"/>
<comment type="caution">
    <text evidence="1">The sequence shown here is derived from an EMBL/GenBank/DDBJ whole genome shotgun (WGS) entry which is preliminary data.</text>
</comment>
<evidence type="ECO:0000313" key="2">
    <source>
        <dbReference type="Proteomes" id="UP000288805"/>
    </source>
</evidence>
<dbReference type="EMBL" id="QGNW01002180">
    <property type="protein sequence ID" value="RVW24097.1"/>
    <property type="molecule type" value="Genomic_DNA"/>
</dbReference>
<name>A0A438CLK5_VITVI</name>
<sequence>MIEMLRRVLCFIDAKPPSTKMSNFFPLLSGFRSIWVQLQDYTVLETTEVVVARVRNMVRQRDLLFEWLEVATEGAEALKLDDGKKEAIYTKADKLRKEGRPAEVKLKEVE</sequence>
<reference evidence="1 2" key="1">
    <citation type="journal article" date="2018" name="PLoS Genet.">
        <title>Population sequencing reveals clonal diversity and ancestral inbreeding in the grapevine cultivar Chardonnay.</title>
        <authorList>
            <person name="Roach M.J."/>
            <person name="Johnson D.L."/>
            <person name="Bohlmann J."/>
            <person name="van Vuuren H.J."/>
            <person name="Jones S.J."/>
            <person name="Pretorius I.S."/>
            <person name="Schmidt S.A."/>
            <person name="Borneman A.R."/>
        </authorList>
    </citation>
    <scope>NUCLEOTIDE SEQUENCE [LARGE SCALE GENOMIC DNA]</scope>
    <source>
        <strain evidence="2">cv. Chardonnay</strain>
        <tissue evidence="1">Leaf</tissue>
    </source>
</reference>
<protein>
    <submittedName>
        <fullName evidence="1">Uncharacterized protein</fullName>
    </submittedName>
</protein>
<gene>
    <name evidence="1" type="ORF">CK203_091336</name>
</gene>
<evidence type="ECO:0000313" key="1">
    <source>
        <dbReference type="EMBL" id="RVW24097.1"/>
    </source>
</evidence>
<dbReference type="AlphaFoldDB" id="A0A438CLK5"/>